<reference evidence="2" key="1">
    <citation type="submission" date="2021-01" db="EMBL/GenBank/DDBJ databases">
        <authorList>
            <person name="Corre E."/>
            <person name="Pelletier E."/>
            <person name="Niang G."/>
            <person name="Scheremetjew M."/>
            <person name="Finn R."/>
            <person name="Kale V."/>
            <person name="Holt S."/>
            <person name="Cochrane G."/>
            <person name="Meng A."/>
            <person name="Brown T."/>
            <person name="Cohen L."/>
        </authorList>
    </citation>
    <scope>NUCLEOTIDE SEQUENCE</scope>
    <source>
        <strain evidence="2">CCMP3278</strain>
    </source>
</reference>
<feature type="region of interest" description="Disordered" evidence="1">
    <location>
        <begin position="131"/>
        <end position="155"/>
    </location>
</feature>
<accession>A0A7S1EQ86</accession>
<sequence length="280" mass="30629">MNGGGGSVSSLLPSFRELELMSASIADRNVTQNFQSRPASVDALQNRTISQTNMEYPRQQSHGIPSPYLYHHQQHTEPISRSTGHLRVPGRSFVLNEEAFGNPEDLLGARVAYRSSESGFAAYPRGSEVLSPDMLRSAGTSGSEGRAAGCGTGNSELSNKMLSRFRAGSTSTKKRKIKTFTSATVSQSCHCCGRTSKTQKMASCSNIRLGTCRKAICRLCFSNNGWDWDAADSPDSTWTCSHCNENCPEFARCFIYEKANLKRKDKTGDTTDSMGTTPHR</sequence>
<evidence type="ECO:0000313" key="2">
    <source>
        <dbReference type="EMBL" id="CAD8817309.1"/>
    </source>
</evidence>
<name>A0A7S1EQ86_9RHOD</name>
<evidence type="ECO:0000256" key="1">
    <source>
        <dbReference type="SAM" id="MobiDB-lite"/>
    </source>
</evidence>
<organism evidence="2">
    <name type="scientific">Timspurckia oligopyrenoides</name>
    <dbReference type="NCBI Taxonomy" id="708627"/>
    <lineage>
        <taxon>Eukaryota</taxon>
        <taxon>Rhodophyta</taxon>
        <taxon>Bangiophyceae</taxon>
        <taxon>Porphyridiales</taxon>
        <taxon>Porphyridiaceae</taxon>
        <taxon>Timspurckia</taxon>
    </lineage>
</organism>
<evidence type="ECO:0008006" key="3">
    <source>
        <dbReference type="Google" id="ProtNLM"/>
    </source>
</evidence>
<dbReference type="EMBL" id="HBFP01002355">
    <property type="protein sequence ID" value="CAD8817309.1"/>
    <property type="molecule type" value="Transcribed_RNA"/>
</dbReference>
<protein>
    <recommendedName>
        <fullName evidence="3">Zinc-finger domain-containing protein</fullName>
    </recommendedName>
</protein>
<dbReference type="AlphaFoldDB" id="A0A7S1EQ86"/>
<proteinExistence type="predicted"/>
<gene>
    <name evidence="2" type="ORF">TOLI1172_LOCUS1698</name>
</gene>